<keyword evidence="2" id="KW-1185">Reference proteome</keyword>
<dbReference type="RefSeq" id="WP_123661560.1">
    <property type="nucleotide sequence ID" value="NZ_RJKE01000001.1"/>
</dbReference>
<protein>
    <submittedName>
        <fullName evidence="1">Uncharacterized protein</fullName>
    </submittedName>
</protein>
<dbReference type="EMBL" id="RJKE01000001">
    <property type="protein sequence ID" value="ROO82546.1"/>
    <property type="molecule type" value="Genomic_DNA"/>
</dbReference>
<evidence type="ECO:0000313" key="2">
    <source>
        <dbReference type="Proteomes" id="UP000272400"/>
    </source>
</evidence>
<evidence type="ECO:0000313" key="1">
    <source>
        <dbReference type="EMBL" id="ROO82546.1"/>
    </source>
</evidence>
<comment type="caution">
    <text evidence="1">The sequence shown here is derived from an EMBL/GenBank/DDBJ whole genome shotgun (WGS) entry which is preliminary data.</text>
</comment>
<dbReference type="Proteomes" id="UP000272400">
    <property type="component" value="Unassembled WGS sequence"/>
</dbReference>
<proteinExistence type="predicted"/>
<organism evidence="1 2">
    <name type="scientific">Actinocorallia herbida</name>
    <dbReference type="NCBI Taxonomy" id="58109"/>
    <lineage>
        <taxon>Bacteria</taxon>
        <taxon>Bacillati</taxon>
        <taxon>Actinomycetota</taxon>
        <taxon>Actinomycetes</taxon>
        <taxon>Streptosporangiales</taxon>
        <taxon>Thermomonosporaceae</taxon>
        <taxon>Actinocorallia</taxon>
    </lineage>
</organism>
<accession>A0A3N1CMK4</accession>
<gene>
    <name evidence="1" type="ORF">EDD29_0026</name>
</gene>
<name>A0A3N1CMK4_9ACTN</name>
<sequence length="163" mass="17884">MVYASKELPWDEADWPDWILGRTSPDGTGLYKATRRRTLTDVEISIGLAMTLIEDTADSLVNSLNEQSGFECVAQARLLQTLAQYLLTEHAVQSDLEQGRALRVGVTLVVTVRTDPDGTHRLLVNDDHAVATSDATDPEWLAVVAENILQLRRRVPATTAAAS</sequence>
<reference evidence="1 2" key="1">
    <citation type="submission" date="2018-11" db="EMBL/GenBank/DDBJ databases">
        <title>Sequencing the genomes of 1000 actinobacteria strains.</title>
        <authorList>
            <person name="Klenk H.-P."/>
        </authorList>
    </citation>
    <scope>NUCLEOTIDE SEQUENCE [LARGE SCALE GENOMIC DNA]</scope>
    <source>
        <strain evidence="1 2">DSM 44254</strain>
    </source>
</reference>
<dbReference type="AlphaFoldDB" id="A0A3N1CMK4"/>